<organism evidence="1 2">
    <name type="scientific">Caerostris extrusa</name>
    <name type="common">Bark spider</name>
    <name type="synonym">Caerostris bankana</name>
    <dbReference type="NCBI Taxonomy" id="172846"/>
    <lineage>
        <taxon>Eukaryota</taxon>
        <taxon>Metazoa</taxon>
        <taxon>Ecdysozoa</taxon>
        <taxon>Arthropoda</taxon>
        <taxon>Chelicerata</taxon>
        <taxon>Arachnida</taxon>
        <taxon>Araneae</taxon>
        <taxon>Araneomorphae</taxon>
        <taxon>Entelegynae</taxon>
        <taxon>Araneoidea</taxon>
        <taxon>Araneidae</taxon>
        <taxon>Caerostris</taxon>
    </lineage>
</organism>
<keyword evidence="2" id="KW-1185">Reference proteome</keyword>
<evidence type="ECO:0000313" key="2">
    <source>
        <dbReference type="Proteomes" id="UP001054945"/>
    </source>
</evidence>
<reference evidence="1 2" key="1">
    <citation type="submission" date="2021-06" db="EMBL/GenBank/DDBJ databases">
        <title>Caerostris extrusa draft genome.</title>
        <authorList>
            <person name="Kono N."/>
            <person name="Arakawa K."/>
        </authorList>
    </citation>
    <scope>NUCLEOTIDE SEQUENCE [LARGE SCALE GENOMIC DNA]</scope>
</reference>
<comment type="caution">
    <text evidence="1">The sequence shown here is derived from an EMBL/GenBank/DDBJ whole genome shotgun (WGS) entry which is preliminary data.</text>
</comment>
<sequence>MGVYVEYLVGAVILLSNRGFGGCFMAELEAIQRYAHAKYRVRHLVFGATGAKIKGDSSYQIMGVYVECLVGAVILLSNRGFDGCFMAELEAIQRYAIAKYR</sequence>
<dbReference type="EMBL" id="BPLR01005790">
    <property type="protein sequence ID" value="GIY05039.1"/>
    <property type="molecule type" value="Genomic_DNA"/>
</dbReference>
<accession>A0AAV4Q8U6</accession>
<dbReference type="AlphaFoldDB" id="A0AAV4Q8U6"/>
<gene>
    <name evidence="1" type="ORF">CEXT_253681</name>
</gene>
<protein>
    <submittedName>
        <fullName evidence="1">Uncharacterized protein</fullName>
    </submittedName>
</protein>
<dbReference type="Proteomes" id="UP001054945">
    <property type="component" value="Unassembled WGS sequence"/>
</dbReference>
<name>A0AAV4Q8U6_CAEEX</name>
<proteinExistence type="predicted"/>
<evidence type="ECO:0000313" key="1">
    <source>
        <dbReference type="EMBL" id="GIY05039.1"/>
    </source>
</evidence>